<name>A0A1B1YU55_9GAMM</name>
<dbReference type="InParanoid" id="A0A1B1YU55"/>
<dbReference type="Pfam" id="PF03013">
    <property type="entry name" value="Pyr_excise"/>
    <property type="match status" value="1"/>
</dbReference>
<keyword evidence="1" id="KW-0456">Lyase</keyword>
<dbReference type="GO" id="GO:0016829">
    <property type="term" value="F:lyase activity"/>
    <property type="evidence" value="ECO:0007669"/>
    <property type="project" value="UniProtKB-KW"/>
</dbReference>
<sequence length="144" mass="16288">MRLWSVHPRCLDATGLVALWREALLAQAVLRGETRGYRHHPQLRRFQECADPCQSIAAYLWPVQAEAVRRGYRFDASKIRGPAGAPTLTVSVGQLDYEWQHLTAKLTLRAPDWLAHLGRDPQPHSLFTVVPGDVAPWEIVRTTT</sequence>
<dbReference type="AlphaFoldDB" id="A0A1B1YU55"/>
<gene>
    <name evidence="1" type="ORF">PG2T_09240</name>
</gene>
<accession>A0A1B1YU55</accession>
<evidence type="ECO:0000313" key="1">
    <source>
        <dbReference type="EMBL" id="ANX04341.1"/>
    </source>
</evidence>
<dbReference type="OrthoDB" id="3253436at2"/>
<protein>
    <submittedName>
        <fullName evidence="1">DNA lyase</fullName>
    </submittedName>
</protein>
<evidence type="ECO:0000313" key="2">
    <source>
        <dbReference type="Proteomes" id="UP000092952"/>
    </source>
</evidence>
<dbReference type="RefSeq" id="WP_068804447.1">
    <property type="nucleotide sequence ID" value="NZ_CP014671.1"/>
</dbReference>
<dbReference type="KEGG" id="gbi:PG2T_09240"/>
<dbReference type="EMBL" id="CP014671">
    <property type="protein sequence ID" value="ANX04341.1"/>
    <property type="molecule type" value="Genomic_DNA"/>
</dbReference>
<dbReference type="Proteomes" id="UP000092952">
    <property type="component" value="Chromosome"/>
</dbReference>
<keyword evidence="2" id="KW-1185">Reference proteome</keyword>
<proteinExistence type="predicted"/>
<dbReference type="STRING" id="1810504.PG2T_09240"/>
<reference evidence="2" key="1">
    <citation type="submission" date="2016-03" db="EMBL/GenBank/DDBJ databases">
        <title>Complete genome sequence of Solimmundus cernigliae, representing a novel lineage of polycyclic aromatic hydrocarbon degraders within the Gammaproteobacteria.</title>
        <authorList>
            <person name="Singleton D.R."/>
            <person name="Dickey A.N."/>
            <person name="Scholl E.H."/>
            <person name="Wright F.A."/>
            <person name="Aitken M.D."/>
        </authorList>
    </citation>
    <scope>NUCLEOTIDE SEQUENCE [LARGE SCALE GENOMIC DNA]</scope>
    <source>
        <strain evidence="2">TR3.2</strain>
    </source>
</reference>
<organism evidence="1 2">
    <name type="scientific">Immundisolibacter cernigliae</name>
    <dbReference type="NCBI Taxonomy" id="1810504"/>
    <lineage>
        <taxon>Bacteria</taxon>
        <taxon>Pseudomonadati</taxon>
        <taxon>Pseudomonadota</taxon>
        <taxon>Gammaproteobacteria</taxon>
        <taxon>Immundisolibacterales</taxon>
        <taxon>Immundisolibacteraceae</taxon>
        <taxon>Immundisolibacter</taxon>
    </lineage>
</organism>
<dbReference type="InterPro" id="IPR004260">
    <property type="entry name" value="Pyr-dimer_DNA_glycosylase"/>
</dbReference>